<dbReference type="OMA" id="WLETERN"/>
<dbReference type="GeneID" id="119732327"/>
<dbReference type="Proteomes" id="UP000887568">
    <property type="component" value="Unplaced"/>
</dbReference>
<dbReference type="PANTHER" id="PTHR33050:SF7">
    <property type="entry name" value="RIBONUCLEASE H"/>
    <property type="match status" value="1"/>
</dbReference>
<dbReference type="CDD" id="cd09275">
    <property type="entry name" value="RNase_HI_RT_DIRS1"/>
    <property type="match status" value="1"/>
</dbReference>
<name>A0A914AEC8_PATMI</name>
<dbReference type="InterPro" id="IPR052055">
    <property type="entry name" value="Hepadnavirus_pol/RT"/>
</dbReference>
<dbReference type="EnsemblMetazoa" id="XM_038205786.1">
    <property type="protein sequence ID" value="XP_038061714.1"/>
    <property type="gene ID" value="LOC119732327"/>
</dbReference>
<dbReference type="SUPFAM" id="SSF56672">
    <property type="entry name" value="DNA/RNA polymerases"/>
    <property type="match status" value="1"/>
</dbReference>
<protein>
    <submittedName>
        <fullName evidence="1">Uncharacterized protein</fullName>
    </submittedName>
</protein>
<sequence length="470" mass="53502">MSEDCKDNFNLTTTADLLQRLGFIIKHDKSQFVPSHQLTYLGFLINSSTMTLSLLTEKVHKIMTHCRDVLQAKDLTVRDLAKLIGRLSSSIQAVFPAPLFYRSLQQDKGIARHRENSYETEVILSPASRTELETWISCIRLWNSQTLLNPTPDLMIQTDASLWGWGACLGKVQCGGRWSLQEQSLHINNLELHVLAVFYALKSLVSQQRNIHIRVQVDNMTALSYINHKDGTHSHVLSSLAVQRWTWCLAKHLTLSAEYLPGVQNTVADNLSRVFSDRTEWQLLPGVFQEVTQMMGFCPSVDLFASRLNTHLPRFVSWLPDLLAWRVDAFTINWKNLEGYLFPSFALLAKCLQKIFVEKALVLLIAPVWKTQPWYPRLLELAVETPVLFPRQLDRFRPCHNGQYHAMRKTLQLAAWKLSGDPCQQEVFRSKCPPSSYHHGAVAPTPSLIQLGTDGTTGVFDGNLILFEHL</sequence>
<reference evidence="1" key="1">
    <citation type="submission" date="2022-11" db="UniProtKB">
        <authorList>
            <consortium name="EnsemblMetazoa"/>
        </authorList>
    </citation>
    <scope>IDENTIFICATION</scope>
</reference>
<accession>A0A914AEC8</accession>
<proteinExistence type="predicted"/>
<keyword evidence="2" id="KW-1185">Reference proteome</keyword>
<dbReference type="OrthoDB" id="2371919at2759"/>
<evidence type="ECO:0000313" key="2">
    <source>
        <dbReference type="Proteomes" id="UP000887568"/>
    </source>
</evidence>
<dbReference type="InterPro" id="IPR043502">
    <property type="entry name" value="DNA/RNA_pol_sf"/>
</dbReference>
<organism evidence="1 2">
    <name type="scientific">Patiria miniata</name>
    <name type="common">Bat star</name>
    <name type="synonym">Asterina miniata</name>
    <dbReference type="NCBI Taxonomy" id="46514"/>
    <lineage>
        <taxon>Eukaryota</taxon>
        <taxon>Metazoa</taxon>
        <taxon>Echinodermata</taxon>
        <taxon>Eleutherozoa</taxon>
        <taxon>Asterozoa</taxon>
        <taxon>Asteroidea</taxon>
        <taxon>Valvatacea</taxon>
        <taxon>Valvatida</taxon>
        <taxon>Asterinidae</taxon>
        <taxon>Patiria</taxon>
    </lineage>
</organism>
<evidence type="ECO:0000313" key="1">
    <source>
        <dbReference type="EnsemblMetazoa" id="XP_038061714.1"/>
    </source>
</evidence>
<dbReference type="RefSeq" id="XP_038061714.1">
    <property type="nucleotide sequence ID" value="XM_038205786.1"/>
</dbReference>
<dbReference type="AlphaFoldDB" id="A0A914AEC8"/>
<dbReference type="PANTHER" id="PTHR33050">
    <property type="entry name" value="REVERSE TRANSCRIPTASE DOMAIN-CONTAINING PROTEIN"/>
    <property type="match status" value="1"/>
</dbReference>